<feature type="chain" id="PRO_5045808881" evidence="2">
    <location>
        <begin position="34"/>
        <end position="299"/>
    </location>
</feature>
<keyword evidence="2" id="KW-0732">Signal</keyword>
<dbReference type="SUPFAM" id="SSF55166">
    <property type="entry name" value="Hedgehog/DD-peptidase"/>
    <property type="match status" value="1"/>
</dbReference>
<dbReference type="RefSeq" id="WP_377458665.1">
    <property type="nucleotide sequence ID" value="NZ_JBHLUB010000027.1"/>
</dbReference>
<evidence type="ECO:0000256" key="2">
    <source>
        <dbReference type="SAM" id="SignalP"/>
    </source>
</evidence>
<dbReference type="Proteomes" id="UP001589862">
    <property type="component" value="Unassembled WGS sequence"/>
</dbReference>
<dbReference type="InterPro" id="IPR009045">
    <property type="entry name" value="Zn_M74/Hedgehog-like"/>
</dbReference>
<name>A0ABV6P9W3_9MICC</name>
<sequence length="299" mass="31281">MRAPDSVSRRPLPRSKGLLVTAVAAALVLSGCAGDGESTSDAGATDTSAAPSSSSSPSSASSSAPTTPEVTSSPEDSETKQASSATPSPSASTSAPKQSQKTSAAPKTPATRPAHDLEVLVNKRVPLQPADYAPADLVAIGNGQQLRSAAAGAYQQLVSAASAAGYQLSPSSAYRSYATQVETHNHWKNQYGAEYAEKISARPGHSEHQTGLAVDVMPASGQCRLEQCFGQLPEGKWVAANAHRYGFIIRYPQGQDSVTGYSYEPWHLRYVGVETATAIKNSGKTMEAYYGFPAAPNYR</sequence>
<keyword evidence="4" id="KW-0121">Carboxypeptidase</keyword>
<dbReference type="PROSITE" id="PS51257">
    <property type="entry name" value="PROKAR_LIPOPROTEIN"/>
    <property type="match status" value="1"/>
</dbReference>
<feature type="region of interest" description="Disordered" evidence="1">
    <location>
        <begin position="32"/>
        <end position="116"/>
    </location>
</feature>
<gene>
    <name evidence="4" type="ORF">ACFFFR_05855</name>
</gene>
<proteinExistence type="predicted"/>
<reference evidence="4 5" key="1">
    <citation type="submission" date="2024-09" db="EMBL/GenBank/DDBJ databases">
        <authorList>
            <person name="Sun Q."/>
            <person name="Mori K."/>
        </authorList>
    </citation>
    <scope>NUCLEOTIDE SEQUENCE [LARGE SCALE GENOMIC DNA]</scope>
    <source>
        <strain evidence="4 5">NCAIM B.02604</strain>
    </source>
</reference>
<dbReference type="Pfam" id="PF02557">
    <property type="entry name" value="VanY"/>
    <property type="match status" value="1"/>
</dbReference>
<dbReference type="InterPro" id="IPR003709">
    <property type="entry name" value="VanY-like_core_dom"/>
</dbReference>
<evidence type="ECO:0000313" key="5">
    <source>
        <dbReference type="Proteomes" id="UP001589862"/>
    </source>
</evidence>
<dbReference type="PANTHER" id="PTHR34385:SF1">
    <property type="entry name" value="PEPTIDOGLYCAN L-ALANYL-D-GLUTAMATE ENDOPEPTIDASE CWLK"/>
    <property type="match status" value="1"/>
</dbReference>
<dbReference type="InterPro" id="IPR052179">
    <property type="entry name" value="DD-CPase-like"/>
</dbReference>
<comment type="caution">
    <text evidence="4">The sequence shown here is derived from an EMBL/GenBank/DDBJ whole genome shotgun (WGS) entry which is preliminary data.</text>
</comment>
<dbReference type="PANTHER" id="PTHR34385">
    <property type="entry name" value="D-ALANYL-D-ALANINE CARBOXYPEPTIDASE"/>
    <property type="match status" value="1"/>
</dbReference>
<dbReference type="InterPro" id="IPR058193">
    <property type="entry name" value="VanY/YodJ_core_dom"/>
</dbReference>
<keyword evidence="5" id="KW-1185">Reference proteome</keyword>
<protein>
    <submittedName>
        <fullName evidence="4">D-alanyl-D-alanine carboxypeptidase family protein</fullName>
    </submittedName>
</protein>
<dbReference type="CDD" id="cd14852">
    <property type="entry name" value="LD-carboxypeptidase"/>
    <property type="match status" value="1"/>
</dbReference>
<evidence type="ECO:0000256" key="1">
    <source>
        <dbReference type="SAM" id="MobiDB-lite"/>
    </source>
</evidence>
<dbReference type="GO" id="GO:0004180">
    <property type="term" value="F:carboxypeptidase activity"/>
    <property type="evidence" value="ECO:0007669"/>
    <property type="project" value="UniProtKB-KW"/>
</dbReference>
<feature type="signal peptide" evidence="2">
    <location>
        <begin position="1"/>
        <end position="33"/>
    </location>
</feature>
<feature type="compositionally biased region" description="Low complexity" evidence="1">
    <location>
        <begin position="39"/>
        <end position="101"/>
    </location>
</feature>
<accession>A0ABV6P9W3</accession>
<dbReference type="Gene3D" id="3.30.1380.10">
    <property type="match status" value="1"/>
</dbReference>
<keyword evidence="4" id="KW-0378">Hydrolase</keyword>
<feature type="domain" description="D-alanyl-D-alanine carboxypeptidase-like core" evidence="3">
    <location>
        <begin position="144"/>
        <end position="272"/>
    </location>
</feature>
<dbReference type="EMBL" id="JBHLUB010000027">
    <property type="protein sequence ID" value="MFC0581906.1"/>
    <property type="molecule type" value="Genomic_DNA"/>
</dbReference>
<evidence type="ECO:0000313" key="4">
    <source>
        <dbReference type="EMBL" id="MFC0581906.1"/>
    </source>
</evidence>
<organism evidence="4 5">
    <name type="scientific">Micrococcoides hystricis</name>
    <dbReference type="NCBI Taxonomy" id="1572761"/>
    <lineage>
        <taxon>Bacteria</taxon>
        <taxon>Bacillati</taxon>
        <taxon>Actinomycetota</taxon>
        <taxon>Actinomycetes</taxon>
        <taxon>Micrococcales</taxon>
        <taxon>Micrococcaceae</taxon>
        <taxon>Micrococcoides</taxon>
    </lineage>
</organism>
<keyword evidence="4" id="KW-0645">Protease</keyword>
<evidence type="ECO:0000259" key="3">
    <source>
        <dbReference type="Pfam" id="PF02557"/>
    </source>
</evidence>